<dbReference type="Pfam" id="PF12951">
    <property type="entry name" value="PATR"/>
    <property type="match status" value="1"/>
</dbReference>
<dbReference type="Proteomes" id="UP000544107">
    <property type="component" value="Unassembled WGS sequence"/>
</dbReference>
<dbReference type="SUPFAM" id="SSF48317">
    <property type="entry name" value="Acid phosphatase/Vanadium-dependent haloperoxidase"/>
    <property type="match status" value="1"/>
</dbReference>
<feature type="chain" id="PRO_5044564254" evidence="3">
    <location>
        <begin position="26"/>
        <end position="643"/>
    </location>
</feature>
<dbReference type="InterPro" id="IPR011050">
    <property type="entry name" value="Pectin_lyase_fold/virulence"/>
</dbReference>
<dbReference type="AlphaFoldDB" id="A0A1Q9A175"/>
<evidence type="ECO:0000256" key="2">
    <source>
        <dbReference type="SAM" id="MobiDB-lite"/>
    </source>
</evidence>
<dbReference type="InterPro" id="IPR001011">
    <property type="entry name" value="Acid_Pase_classA_bac"/>
</dbReference>
<accession>A0A1Q9A175</accession>
<dbReference type="NCBIfam" id="TIGR02601">
    <property type="entry name" value="autotrns_rpt"/>
    <property type="match status" value="1"/>
</dbReference>
<proteinExistence type="predicted"/>
<feature type="domain" description="Phosphatidic acid phosphatase type 2/haloperoxidase" evidence="4">
    <location>
        <begin position="214"/>
        <end position="332"/>
    </location>
</feature>
<protein>
    <submittedName>
        <fullName evidence="5">Autotransporter-associated beta strand protein</fullName>
    </submittedName>
</protein>
<feature type="signal peptide" evidence="3">
    <location>
        <begin position="1"/>
        <end position="25"/>
    </location>
</feature>
<dbReference type="RefSeq" id="WP_075616379.1">
    <property type="nucleotide sequence ID" value="NZ_JACIED010000002.1"/>
</dbReference>
<dbReference type="Gene3D" id="1.20.144.10">
    <property type="entry name" value="Phosphatidic acid phosphatase type 2/haloperoxidase"/>
    <property type="match status" value="1"/>
</dbReference>
<keyword evidence="1 3" id="KW-0732">Signal</keyword>
<dbReference type="GO" id="GO:0030288">
    <property type="term" value="C:outer membrane-bounded periplasmic space"/>
    <property type="evidence" value="ECO:0007669"/>
    <property type="project" value="InterPro"/>
</dbReference>
<organism evidence="6 7">
    <name type="scientific">Allorhizobium taibaishanense</name>
    <dbReference type="NCBI Taxonomy" id="887144"/>
    <lineage>
        <taxon>Bacteria</taxon>
        <taxon>Pseudomonadati</taxon>
        <taxon>Pseudomonadota</taxon>
        <taxon>Alphaproteobacteria</taxon>
        <taxon>Hyphomicrobiales</taxon>
        <taxon>Rhizobiaceae</taxon>
        <taxon>Rhizobium/Agrobacterium group</taxon>
        <taxon>Allorhizobium</taxon>
    </lineage>
</organism>
<dbReference type="Pfam" id="PF01569">
    <property type="entry name" value="PAP2"/>
    <property type="match status" value="1"/>
</dbReference>
<dbReference type="EMBL" id="JACIED010000002">
    <property type="protein sequence ID" value="MBB4008015.1"/>
    <property type="molecule type" value="Genomic_DNA"/>
</dbReference>
<dbReference type="CDD" id="cd03397">
    <property type="entry name" value="PAP2_acid_phosphatase"/>
    <property type="match status" value="1"/>
</dbReference>
<evidence type="ECO:0000313" key="8">
    <source>
        <dbReference type="Proteomes" id="UP000544107"/>
    </source>
</evidence>
<dbReference type="SMART" id="SM00014">
    <property type="entry name" value="acidPPc"/>
    <property type="match status" value="1"/>
</dbReference>
<dbReference type="InterPro" id="IPR000326">
    <property type="entry name" value="PAP2/HPO"/>
</dbReference>
<dbReference type="InterPro" id="IPR036938">
    <property type="entry name" value="PAP2/HPO_sf"/>
</dbReference>
<dbReference type="InterPro" id="IPR013425">
    <property type="entry name" value="Autotrns_rpt"/>
</dbReference>
<name>A0A1Q9A175_9HYPH</name>
<dbReference type="STRING" id="887144.BJF91_09370"/>
<dbReference type="EMBL" id="MKIN01000024">
    <property type="protein sequence ID" value="OLP48325.1"/>
    <property type="molecule type" value="Genomic_DNA"/>
</dbReference>
<gene>
    <name evidence="6" type="ORF">BJF91_09370</name>
    <name evidence="5" type="ORF">GGQ71_002278</name>
</gene>
<evidence type="ECO:0000313" key="5">
    <source>
        <dbReference type="EMBL" id="MBB4008015.1"/>
    </source>
</evidence>
<feature type="region of interest" description="Disordered" evidence="2">
    <location>
        <begin position="195"/>
        <end position="214"/>
    </location>
</feature>
<sequence length="643" mass="68209">MPRFSPIACFTATLSFATALTPAFADTLTLPPLPQGLGHTDSAPPPAGVIAYVDDGATNQRGDACHATVDTNAGVRVLSGFLQLWTPRTPFVDADQDAPAKGGCPAVSKSDWSGIPGSPTDGVKKLAKLHEQNIAYSIKVTGEHTPERDLAAYLDDRRNKNASIVDGLGPLTDAWRKGTRQTTTITDMPADATTVKYDDKGNNRGVGSNDNPDLGKAVDLIEAGSADGSTEPAKRYYKYARPYRASDKVRVVPQLEKAKSDKPAADGGFPSGHTSEGWRDALVMAYLVPQRYQEMLTRAAMLGENRIRAGMHQTFDVLGGRVLATATVAYNLNRAQYAPLRSEAYQQSQSWLMSQTASTDGQGLLQAAHAKAQSADAYADYAWNKAFFEPRLTYGYKPIGDSMKAPSVPKGAEVLLETRLPYLSPDQRRVVLKSTEIASGYPIISDPEGWGRLDLFRAADGYGAFDGDVAVQMDADKGGFNTADTWKNSIFGKGKLTKQGSGSLTLTGENSWTGGTVIEGGALVAKSATALGKGDVYLTNGTLTIDAQQLKVGDTMTLGKDATLSVATKTSSNVPSLAVANALFIDGAKLAINPKDAAGWKPGQTVKLLSAKKIEGKFGTIDAGSLKITPIYGKTGISLRVDG</sequence>
<comment type="caution">
    <text evidence="6">The sequence shown here is derived from an EMBL/GenBank/DDBJ whole genome shotgun (WGS) entry which is preliminary data.</text>
</comment>
<dbReference type="Proteomes" id="UP000185598">
    <property type="component" value="Unassembled WGS sequence"/>
</dbReference>
<evidence type="ECO:0000259" key="4">
    <source>
        <dbReference type="SMART" id="SM00014"/>
    </source>
</evidence>
<reference evidence="6 7" key="1">
    <citation type="submission" date="2016-09" db="EMBL/GenBank/DDBJ databases">
        <title>Rhizobium oryziradicis sp. nov., isolated from the root of rice.</title>
        <authorList>
            <person name="Zhao J."/>
            <person name="Zhang X."/>
        </authorList>
    </citation>
    <scope>NUCLEOTIDE SEQUENCE [LARGE SCALE GENOMIC DNA]</scope>
    <source>
        <strain evidence="6 7">14971</strain>
    </source>
</reference>
<evidence type="ECO:0000256" key="1">
    <source>
        <dbReference type="ARBA" id="ARBA00022729"/>
    </source>
</evidence>
<evidence type="ECO:0000313" key="6">
    <source>
        <dbReference type="EMBL" id="OLP48325.1"/>
    </source>
</evidence>
<reference evidence="5 8" key="2">
    <citation type="submission" date="2020-08" db="EMBL/GenBank/DDBJ databases">
        <title>Genomic Encyclopedia of Type Strains, Phase IV (KMG-IV): sequencing the most valuable type-strain genomes for metagenomic binning, comparative biology and taxonomic classification.</title>
        <authorList>
            <person name="Goeker M."/>
        </authorList>
    </citation>
    <scope>NUCLEOTIDE SEQUENCE [LARGE SCALE GENOMIC DNA]</scope>
    <source>
        <strain evidence="5 8">DSM 100021</strain>
    </source>
</reference>
<evidence type="ECO:0000313" key="7">
    <source>
        <dbReference type="Proteomes" id="UP000185598"/>
    </source>
</evidence>
<dbReference type="OrthoDB" id="9805301at2"/>
<dbReference type="GO" id="GO:0003993">
    <property type="term" value="F:acid phosphatase activity"/>
    <property type="evidence" value="ECO:0007669"/>
    <property type="project" value="InterPro"/>
</dbReference>
<keyword evidence="7" id="KW-1185">Reference proteome</keyword>
<evidence type="ECO:0000256" key="3">
    <source>
        <dbReference type="SAM" id="SignalP"/>
    </source>
</evidence>
<feature type="region of interest" description="Disordered" evidence="2">
    <location>
        <begin position="96"/>
        <end position="116"/>
    </location>
</feature>
<dbReference type="SUPFAM" id="SSF51126">
    <property type="entry name" value="Pectin lyase-like"/>
    <property type="match status" value="1"/>
</dbReference>